<sequence length="146" mass="16940">MTNLTTAPGFQQGEYLISPPEFTKKIYFHKLQGQKYLETSHRMQKLILRPLDTSLRAIYNTKPKNDTEALQVWEYIETVLNDTRSLLLDSLSYTNNFRRQQLLKVILSNYTPPMDKDEVFGDELGSIIEKENSTNKLFDTVANSCK</sequence>
<keyword evidence="2" id="KW-1185">Reference proteome</keyword>
<gene>
    <name evidence="1" type="ORF">F8M41_013140</name>
</gene>
<proteinExistence type="predicted"/>
<name>A0A8H4A0J7_GIGMA</name>
<comment type="caution">
    <text evidence="1">The sequence shown here is derived from an EMBL/GenBank/DDBJ whole genome shotgun (WGS) entry which is preliminary data.</text>
</comment>
<reference evidence="1 2" key="1">
    <citation type="journal article" date="2019" name="Environ. Microbiol.">
        <title>At the nexus of three kingdoms: the genome of the mycorrhizal fungus Gigaspora margarita provides insights into plant, endobacterial and fungal interactions.</title>
        <authorList>
            <person name="Venice F."/>
            <person name="Ghignone S."/>
            <person name="Salvioli di Fossalunga A."/>
            <person name="Amselem J."/>
            <person name="Novero M."/>
            <person name="Xianan X."/>
            <person name="Sedzielewska Toro K."/>
            <person name="Morin E."/>
            <person name="Lipzen A."/>
            <person name="Grigoriev I.V."/>
            <person name="Henrissat B."/>
            <person name="Martin F.M."/>
            <person name="Bonfante P."/>
        </authorList>
    </citation>
    <scope>NUCLEOTIDE SEQUENCE [LARGE SCALE GENOMIC DNA]</scope>
    <source>
        <strain evidence="1 2">BEG34</strain>
    </source>
</reference>
<protein>
    <submittedName>
        <fullName evidence="1">Uncharacterized protein</fullName>
    </submittedName>
</protein>
<dbReference type="EMBL" id="WTPW01002664">
    <property type="protein sequence ID" value="KAF0372165.1"/>
    <property type="molecule type" value="Genomic_DNA"/>
</dbReference>
<dbReference type="OrthoDB" id="2365692at2759"/>
<dbReference type="Proteomes" id="UP000439903">
    <property type="component" value="Unassembled WGS sequence"/>
</dbReference>
<accession>A0A8H4A0J7</accession>
<evidence type="ECO:0000313" key="2">
    <source>
        <dbReference type="Proteomes" id="UP000439903"/>
    </source>
</evidence>
<dbReference type="AlphaFoldDB" id="A0A8H4A0J7"/>
<organism evidence="1 2">
    <name type="scientific">Gigaspora margarita</name>
    <dbReference type="NCBI Taxonomy" id="4874"/>
    <lineage>
        <taxon>Eukaryota</taxon>
        <taxon>Fungi</taxon>
        <taxon>Fungi incertae sedis</taxon>
        <taxon>Mucoromycota</taxon>
        <taxon>Glomeromycotina</taxon>
        <taxon>Glomeromycetes</taxon>
        <taxon>Diversisporales</taxon>
        <taxon>Gigasporaceae</taxon>
        <taxon>Gigaspora</taxon>
    </lineage>
</organism>
<evidence type="ECO:0000313" key="1">
    <source>
        <dbReference type="EMBL" id="KAF0372165.1"/>
    </source>
</evidence>